<comment type="catalytic activity">
    <reaction evidence="1 7">
        <text>L-alanine = D-alanine</text>
        <dbReference type="Rhea" id="RHEA:20249"/>
        <dbReference type="ChEBI" id="CHEBI:57416"/>
        <dbReference type="ChEBI" id="CHEBI:57972"/>
        <dbReference type="EC" id="5.1.1.1"/>
    </reaction>
</comment>
<evidence type="ECO:0000256" key="2">
    <source>
        <dbReference type="ARBA" id="ARBA00001933"/>
    </source>
</evidence>
<reference evidence="11 12" key="1">
    <citation type="journal article" date="2015" name="Appl. Environ. Microbiol.">
        <title>Aerobic and Anaerobic Thiosulfate Oxidation by a Cold-Adapted, Subglacial Chemoautotroph.</title>
        <authorList>
            <person name="Harrold Z.R."/>
            <person name="Skidmore M.L."/>
            <person name="Hamilton T.L."/>
            <person name="Desch L."/>
            <person name="Amada K."/>
            <person name="van Gelder W."/>
            <person name="Glover K."/>
            <person name="Roden E.E."/>
            <person name="Boyd E.S."/>
        </authorList>
    </citation>
    <scope>NUCLEOTIDE SEQUENCE [LARGE SCALE GENOMIC DNA]</scope>
    <source>
        <strain evidence="11 12">RG</strain>
    </source>
</reference>
<gene>
    <name evidence="11" type="ORF">ABW22_01140</name>
</gene>
<dbReference type="Pfam" id="PF01168">
    <property type="entry name" value="Ala_racemase_N"/>
    <property type="match status" value="1"/>
</dbReference>
<dbReference type="FunFam" id="2.40.37.10:FF:000002">
    <property type="entry name" value="Alanine racemase"/>
    <property type="match status" value="1"/>
</dbReference>
<dbReference type="InterPro" id="IPR011079">
    <property type="entry name" value="Ala_racemase_C"/>
</dbReference>
<feature type="binding site" evidence="7 9">
    <location>
        <position position="129"/>
    </location>
    <ligand>
        <name>substrate</name>
    </ligand>
</feature>
<comment type="function">
    <text evidence="7">Catalyzes the interconversion of L-alanine and D-alanine. May also act on other amino acids.</text>
</comment>
<evidence type="ECO:0000256" key="6">
    <source>
        <dbReference type="ARBA" id="ARBA00023235"/>
    </source>
</evidence>
<evidence type="ECO:0000256" key="8">
    <source>
        <dbReference type="PIRSR" id="PIRSR600821-50"/>
    </source>
</evidence>
<feature type="active site" description="Proton acceptor; specific for D-alanine" evidence="7">
    <location>
        <position position="34"/>
    </location>
</feature>
<dbReference type="SMART" id="SM01005">
    <property type="entry name" value="Ala_racemase_C"/>
    <property type="match status" value="1"/>
</dbReference>
<dbReference type="RefSeq" id="WP_059751115.1">
    <property type="nucleotide sequence ID" value="NZ_LDUG01000003.1"/>
</dbReference>
<sequence>MRPIQARISVGAMAHNLRVARSHAGTACVFAVVKANAYGHGLSRALRALAAADGFAVLTLEEAANLRLMGVEKPILLLEGIFGADEIATCAELDLWPVLHHAAHLDWLQQQPPARPLQVFLKFDSGMHRLGFPLADHAAVVARVRSLPGVAGITLMTHFAQADEAAGVDWQLQPFLREMAGHDLTWSSANSAALLRYPETLGAWVRPGIMLYGASPFAEVSAEQLGLRPAMTLQSEIISVQTLQPGEGVGYGQLFRAERAMRVGVVACGYADGYPRHALTSTPVLVNGCVSRTLGRVSMDMLCVDLSECANAGVGTPVVLWGEGLPVDAVAAAAGTSSYELLCALAARVPVEEVA</sequence>
<dbReference type="AlphaFoldDB" id="A0A106BW63"/>
<comment type="pathway">
    <text evidence="7">Amino-acid biosynthesis; D-alanine biosynthesis; D-alanine from L-alanine: step 1/1.</text>
</comment>
<dbReference type="PATRIC" id="fig|36861.3.peg.1954"/>
<protein>
    <recommendedName>
        <fullName evidence="4 7">Alanine racemase</fullName>
        <ecNumber evidence="4 7">5.1.1.1</ecNumber>
    </recommendedName>
</protein>
<evidence type="ECO:0000256" key="1">
    <source>
        <dbReference type="ARBA" id="ARBA00000316"/>
    </source>
</evidence>
<feature type="domain" description="Alanine racemase C-terminal" evidence="10">
    <location>
        <begin position="230"/>
        <end position="354"/>
    </location>
</feature>
<organism evidence="11 12">
    <name type="scientific">Thiobacillus denitrificans</name>
    <dbReference type="NCBI Taxonomy" id="36861"/>
    <lineage>
        <taxon>Bacteria</taxon>
        <taxon>Pseudomonadati</taxon>
        <taxon>Pseudomonadota</taxon>
        <taxon>Betaproteobacteria</taxon>
        <taxon>Nitrosomonadales</taxon>
        <taxon>Thiobacillaceae</taxon>
        <taxon>Thiobacillus</taxon>
    </lineage>
</organism>
<feature type="binding site" evidence="7 9">
    <location>
        <position position="299"/>
    </location>
    <ligand>
        <name>substrate</name>
    </ligand>
</feature>
<dbReference type="CDD" id="cd06827">
    <property type="entry name" value="PLPDE_III_AR_proteobact"/>
    <property type="match status" value="1"/>
</dbReference>
<dbReference type="PANTHER" id="PTHR30511">
    <property type="entry name" value="ALANINE RACEMASE"/>
    <property type="match status" value="1"/>
</dbReference>
<dbReference type="InterPro" id="IPR001608">
    <property type="entry name" value="Ala_racemase_N"/>
</dbReference>
<comment type="cofactor">
    <cofactor evidence="2 7 8">
        <name>pyridoxal 5'-phosphate</name>
        <dbReference type="ChEBI" id="CHEBI:597326"/>
    </cofactor>
</comment>
<name>A0A106BW63_THIDE</name>
<evidence type="ECO:0000256" key="4">
    <source>
        <dbReference type="ARBA" id="ARBA00013089"/>
    </source>
</evidence>
<dbReference type="Gene3D" id="2.40.37.10">
    <property type="entry name" value="Lyase, Ornithine Decarboxylase, Chain A, domain 1"/>
    <property type="match status" value="1"/>
</dbReference>
<dbReference type="STRING" id="1123392.GCA_000376425_00110"/>
<keyword evidence="6 7" id="KW-0413">Isomerase</keyword>
<evidence type="ECO:0000259" key="10">
    <source>
        <dbReference type="SMART" id="SM01005"/>
    </source>
</evidence>
<dbReference type="HAMAP" id="MF_01201">
    <property type="entry name" value="Ala_racemase"/>
    <property type="match status" value="1"/>
</dbReference>
<dbReference type="GO" id="GO:0008784">
    <property type="term" value="F:alanine racemase activity"/>
    <property type="evidence" value="ECO:0007669"/>
    <property type="project" value="UniProtKB-UniRule"/>
</dbReference>
<dbReference type="Proteomes" id="UP000064243">
    <property type="component" value="Unassembled WGS sequence"/>
</dbReference>
<dbReference type="InterPro" id="IPR020622">
    <property type="entry name" value="Ala_racemase_pyridoxalP-BS"/>
</dbReference>
<dbReference type="InterPro" id="IPR029066">
    <property type="entry name" value="PLP-binding_barrel"/>
</dbReference>
<dbReference type="UniPathway" id="UPA00042">
    <property type="reaction ID" value="UER00497"/>
</dbReference>
<evidence type="ECO:0000256" key="7">
    <source>
        <dbReference type="HAMAP-Rule" id="MF_01201"/>
    </source>
</evidence>
<keyword evidence="5 7" id="KW-0663">Pyridoxal phosphate</keyword>
<evidence type="ECO:0000256" key="3">
    <source>
        <dbReference type="ARBA" id="ARBA00007880"/>
    </source>
</evidence>
<dbReference type="EC" id="5.1.1.1" evidence="4 7"/>
<dbReference type="InterPro" id="IPR000821">
    <property type="entry name" value="Ala_racemase"/>
</dbReference>
<proteinExistence type="inferred from homology"/>
<dbReference type="GO" id="GO:0030632">
    <property type="term" value="P:D-alanine biosynthetic process"/>
    <property type="evidence" value="ECO:0007669"/>
    <property type="project" value="UniProtKB-UniRule"/>
</dbReference>
<dbReference type="SUPFAM" id="SSF51419">
    <property type="entry name" value="PLP-binding barrel"/>
    <property type="match status" value="1"/>
</dbReference>
<evidence type="ECO:0000256" key="5">
    <source>
        <dbReference type="ARBA" id="ARBA00022898"/>
    </source>
</evidence>
<dbReference type="Pfam" id="PF00842">
    <property type="entry name" value="Ala_racemase_C"/>
    <property type="match status" value="1"/>
</dbReference>
<accession>A0A106BW63</accession>
<comment type="caution">
    <text evidence="11">The sequence shown here is derived from an EMBL/GenBank/DDBJ whole genome shotgun (WGS) entry which is preliminary data.</text>
</comment>
<dbReference type="PANTHER" id="PTHR30511:SF0">
    <property type="entry name" value="ALANINE RACEMASE, CATABOLIC-RELATED"/>
    <property type="match status" value="1"/>
</dbReference>
<dbReference type="GO" id="GO:0005829">
    <property type="term" value="C:cytosol"/>
    <property type="evidence" value="ECO:0007669"/>
    <property type="project" value="TreeGrafter"/>
</dbReference>
<evidence type="ECO:0000313" key="12">
    <source>
        <dbReference type="Proteomes" id="UP000064243"/>
    </source>
</evidence>
<feature type="active site" description="Proton acceptor; specific for L-alanine" evidence="7">
    <location>
        <position position="251"/>
    </location>
</feature>
<dbReference type="OrthoDB" id="9813814at2"/>
<dbReference type="Gene3D" id="3.20.20.10">
    <property type="entry name" value="Alanine racemase"/>
    <property type="match status" value="1"/>
</dbReference>
<dbReference type="InterPro" id="IPR009006">
    <property type="entry name" value="Ala_racemase/Decarboxylase_C"/>
</dbReference>
<dbReference type="FunFam" id="3.20.20.10:FF:000002">
    <property type="entry name" value="Alanine racemase"/>
    <property type="match status" value="1"/>
</dbReference>
<dbReference type="PROSITE" id="PS00395">
    <property type="entry name" value="ALANINE_RACEMASE"/>
    <property type="match status" value="1"/>
</dbReference>
<evidence type="ECO:0000256" key="9">
    <source>
        <dbReference type="PIRSR" id="PIRSR600821-52"/>
    </source>
</evidence>
<dbReference type="SUPFAM" id="SSF50621">
    <property type="entry name" value="Alanine racemase C-terminal domain-like"/>
    <property type="match status" value="1"/>
</dbReference>
<dbReference type="EMBL" id="LDUG01000003">
    <property type="protein sequence ID" value="KVW99568.1"/>
    <property type="molecule type" value="Genomic_DNA"/>
</dbReference>
<comment type="similarity">
    <text evidence="3 7">Belongs to the alanine racemase family.</text>
</comment>
<keyword evidence="12" id="KW-1185">Reference proteome</keyword>
<feature type="modified residue" description="N6-(pyridoxal phosphate)lysine" evidence="7 8">
    <location>
        <position position="34"/>
    </location>
</feature>
<dbReference type="PRINTS" id="PR00992">
    <property type="entry name" value="ALARACEMASE"/>
</dbReference>
<evidence type="ECO:0000313" key="11">
    <source>
        <dbReference type="EMBL" id="KVW99568.1"/>
    </source>
</evidence>
<dbReference type="NCBIfam" id="TIGR00492">
    <property type="entry name" value="alr"/>
    <property type="match status" value="1"/>
</dbReference>
<dbReference type="GO" id="GO:0030170">
    <property type="term" value="F:pyridoxal phosphate binding"/>
    <property type="evidence" value="ECO:0007669"/>
    <property type="project" value="UniProtKB-UniRule"/>
</dbReference>